<name>A0ABN8XZI6_RANTA</name>
<keyword evidence="1" id="KW-0812">Transmembrane</keyword>
<evidence type="ECO:0000313" key="4">
    <source>
        <dbReference type="Proteomes" id="UP001176941"/>
    </source>
</evidence>
<proteinExistence type="predicted"/>
<reference evidence="2 4" key="1">
    <citation type="submission" date="2023-04" db="EMBL/GenBank/DDBJ databases">
        <authorList>
            <consortium name="ELIXIR-Norway"/>
        </authorList>
    </citation>
    <scope>NUCLEOTIDE SEQUENCE [LARGE SCALE GENOMIC DNA]</scope>
</reference>
<keyword evidence="1" id="KW-0472">Membrane</keyword>
<sequence>MISGGKDAGKATPRNHLETQHFLILSFDFSLLIIFISLPQSDLLGERIVNRSAATKRIFLSHHCCKSPRLSQSNPPTHFQKRVSWSDPAVTQEISLSPNTLRDQVLSIP</sequence>
<protein>
    <submittedName>
        <fullName evidence="2">Uncharacterized protein</fullName>
    </submittedName>
</protein>
<dbReference type="EMBL" id="OX459940">
    <property type="protein sequence ID" value="CAI9174362.1"/>
    <property type="molecule type" value="Genomic_DNA"/>
</dbReference>
<feature type="transmembrane region" description="Helical" evidence="1">
    <location>
        <begin position="20"/>
        <end position="38"/>
    </location>
</feature>
<dbReference type="Proteomes" id="UP001176941">
    <property type="component" value="Chromosome 4"/>
</dbReference>
<evidence type="ECO:0000256" key="1">
    <source>
        <dbReference type="SAM" id="Phobius"/>
    </source>
</evidence>
<evidence type="ECO:0000313" key="2">
    <source>
        <dbReference type="EMBL" id="CAI9153016.1"/>
    </source>
</evidence>
<evidence type="ECO:0000313" key="3">
    <source>
        <dbReference type="EMBL" id="CAI9174362.1"/>
    </source>
</evidence>
<dbReference type="Proteomes" id="UP001176941">
    <property type="component" value="Chromosome 10"/>
</dbReference>
<dbReference type="EMBL" id="OX459946">
    <property type="protein sequence ID" value="CAI9153016.1"/>
    <property type="molecule type" value="Genomic_DNA"/>
</dbReference>
<organism evidence="2 4">
    <name type="scientific">Rangifer tarandus platyrhynchus</name>
    <name type="common">Svalbard reindeer</name>
    <dbReference type="NCBI Taxonomy" id="3082113"/>
    <lineage>
        <taxon>Eukaryota</taxon>
        <taxon>Metazoa</taxon>
        <taxon>Chordata</taxon>
        <taxon>Craniata</taxon>
        <taxon>Vertebrata</taxon>
        <taxon>Euteleostomi</taxon>
        <taxon>Mammalia</taxon>
        <taxon>Eutheria</taxon>
        <taxon>Laurasiatheria</taxon>
        <taxon>Artiodactyla</taxon>
        <taxon>Ruminantia</taxon>
        <taxon>Pecora</taxon>
        <taxon>Cervidae</taxon>
        <taxon>Odocoileinae</taxon>
        <taxon>Rangifer</taxon>
    </lineage>
</organism>
<keyword evidence="4" id="KW-1185">Reference proteome</keyword>
<keyword evidence="1" id="KW-1133">Transmembrane helix</keyword>
<gene>
    <name evidence="2" type="ORF">MRATA1EN1_LOCUS1978</name>
    <name evidence="3" type="ORF">MRATA1EN1_LOCUS23324</name>
</gene>
<accession>A0ABN8XZI6</accession>